<proteinExistence type="predicted"/>
<dbReference type="AlphaFoldDB" id="A0A1Z3HMU8"/>
<dbReference type="EMBL" id="CP021983">
    <property type="protein sequence ID" value="ASC71633.1"/>
    <property type="molecule type" value="Genomic_DNA"/>
</dbReference>
<dbReference type="Proteomes" id="UP000191901">
    <property type="component" value="Chromosome"/>
</dbReference>
<sequence length="89" mass="10042">MPATVPHNGMAKESDCTVTVQADDSQGKKAHPKRFHGRDSHKDLPASHGWGPLKRLGIPRQWSRSPMAMNGRGRSPQDRRYQQERDQQG</sequence>
<evidence type="ECO:0000313" key="3">
    <source>
        <dbReference type="Proteomes" id="UP000191901"/>
    </source>
</evidence>
<accession>A0A1Z3HMU8</accession>
<protein>
    <submittedName>
        <fullName evidence="2">Uncharacterized protein</fullName>
    </submittedName>
</protein>
<evidence type="ECO:0000256" key="1">
    <source>
        <dbReference type="SAM" id="MobiDB-lite"/>
    </source>
</evidence>
<feature type="region of interest" description="Disordered" evidence="1">
    <location>
        <begin position="1"/>
        <end position="89"/>
    </location>
</feature>
<name>A0A1Z3HMU8_9CYAN</name>
<dbReference type="KEGG" id="hhg:XM38_025860"/>
<gene>
    <name evidence="2" type="ORF">XM38_025860</name>
</gene>
<keyword evidence="3" id="KW-1185">Reference proteome</keyword>
<evidence type="ECO:0000313" key="2">
    <source>
        <dbReference type="EMBL" id="ASC71633.1"/>
    </source>
</evidence>
<organism evidence="2 3">
    <name type="scientific">Halomicronema hongdechloris C2206</name>
    <dbReference type="NCBI Taxonomy" id="1641165"/>
    <lineage>
        <taxon>Bacteria</taxon>
        <taxon>Bacillati</taxon>
        <taxon>Cyanobacteriota</taxon>
        <taxon>Cyanophyceae</taxon>
        <taxon>Nodosilineales</taxon>
        <taxon>Nodosilineaceae</taxon>
        <taxon>Halomicronema</taxon>
    </lineage>
</organism>
<reference evidence="2 3" key="1">
    <citation type="journal article" date="2016" name="Biochim. Biophys. Acta">
        <title>Characterization of red-shifted phycobilisomes isolated from the chlorophyll f-containing cyanobacterium Halomicronema hongdechloris.</title>
        <authorList>
            <person name="Li Y."/>
            <person name="Lin Y."/>
            <person name="Garvey C.J."/>
            <person name="Birch D."/>
            <person name="Corkery R.W."/>
            <person name="Loughlin P.C."/>
            <person name="Scheer H."/>
            <person name="Willows R.D."/>
            <person name="Chen M."/>
        </authorList>
    </citation>
    <scope>NUCLEOTIDE SEQUENCE [LARGE SCALE GENOMIC DNA]</scope>
    <source>
        <strain evidence="2 3">C2206</strain>
    </source>
</reference>
<feature type="compositionally biased region" description="Basic and acidic residues" evidence="1">
    <location>
        <begin position="75"/>
        <end position="89"/>
    </location>
</feature>